<sequence>MDFQYVNCSNRYLLEDGDKPNFFTRQYFNYYRMRHAHFHPRIVENAKEIIGHSITPITLGDIKSSSEKVLVIGCLMKKMKNRQAVLRDLEDHGNDQIEVQVKREHDLETLALDSDTIDFEDYHKQVITLQGNIDHFNFVTGLVVGIYGNQIAGNIFNVDKIIFPSLPPYIERPMLQRDVYVVFASGFNIKPENFSLFRELNYFSQLFSTEKYYNNIARIIFAGNNAITFRHNQTILNNVMPIGVSIEVDENECALKASNAFRRYFPNIDADIMPGDVDPCSLMFPQQPMNEVLLVDYDLPKDDEEKEEKKKGTTKKQEYDTKVETFKVKTNEKLEGFDAAKDFWMAESYGISKKNQRSLNPVTNPYIFKVMGVEFHGTSGQNVNAFRKLTKLGKSTLEIMKEILETCHVVPTAPDFTDCFPYSRKDGSDPLALDSLPHVFFAGNQKEFGTQIVDFGKGRKVRLISIPKYDETHSMVVINLRTLEASTIVSKHLS</sequence>
<protein>
    <submittedName>
        <fullName evidence="2">DNA polymerase delta small subunit</fullName>
    </submittedName>
</protein>
<proteinExistence type="predicted"/>
<name>A0AC35GAD9_9BILA</name>
<accession>A0AC35GAD9</accession>
<reference evidence="2" key="1">
    <citation type="submission" date="2022-11" db="UniProtKB">
        <authorList>
            <consortium name="WormBaseParasite"/>
        </authorList>
    </citation>
    <scope>IDENTIFICATION</scope>
</reference>
<evidence type="ECO:0000313" key="1">
    <source>
        <dbReference type="Proteomes" id="UP000887580"/>
    </source>
</evidence>
<dbReference type="Proteomes" id="UP000887580">
    <property type="component" value="Unplaced"/>
</dbReference>
<dbReference type="WBParaSite" id="PS1159_v2.g3041.t1">
    <property type="protein sequence ID" value="PS1159_v2.g3041.t1"/>
    <property type="gene ID" value="PS1159_v2.g3041"/>
</dbReference>
<evidence type="ECO:0000313" key="2">
    <source>
        <dbReference type="WBParaSite" id="PS1159_v2.g3041.t1"/>
    </source>
</evidence>
<organism evidence="1 2">
    <name type="scientific">Panagrolaimus sp. PS1159</name>
    <dbReference type="NCBI Taxonomy" id="55785"/>
    <lineage>
        <taxon>Eukaryota</taxon>
        <taxon>Metazoa</taxon>
        <taxon>Ecdysozoa</taxon>
        <taxon>Nematoda</taxon>
        <taxon>Chromadorea</taxon>
        <taxon>Rhabditida</taxon>
        <taxon>Tylenchina</taxon>
        <taxon>Panagrolaimomorpha</taxon>
        <taxon>Panagrolaimoidea</taxon>
        <taxon>Panagrolaimidae</taxon>
        <taxon>Panagrolaimus</taxon>
    </lineage>
</organism>